<keyword evidence="11" id="KW-0333">Golgi apparatus</keyword>
<dbReference type="InterPro" id="IPR055270">
    <property type="entry name" value="Glyco_tran_10_C"/>
</dbReference>
<dbReference type="Proteomes" id="UP000268014">
    <property type="component" value="Unassembled WGS sequence"/>
</dbReference>
<gene>
    <name evidence="14" type="ORF">HPLM_LOCUS4675</name>
</gene>
<feature type="domain" description="Fucosyltransferase N-terminal" evidence="13">
    <location>
        <begin position="28"/>
        <end position="135"/>
    </location>
</feature>
<dbReference type="SUPFAM" id="SSF53756">
    <property type="entry name" value="UDP-Glycosyltransferase/glycogen phosphorylase"/>
    <property type="match status" value="1"/>
</dbReference>
<comment type="subcellular location">
    <subcellularLocation>
        <location evidence="1 11">Golgi apparatus</location>
        <location evidence="1 11">Golgi stack membrane</location>
        <topology evidence="1 11">Single-pass type II membrane protein</topology>
    </subcellularLocation>
</comment>
<evidence type="ECO:0000256" key="4">
    <source>
        <dbReference type="ARBA" id="ARBA00022676"/>
    </source>
</evidence>
<reference evidence="14 15" key="2">
    <citation type="submission" date="2018-11" db="EMBL/GenBank/DDBJ databases">
        <authorList>
            <consortium name="Pathogen Informatics"/>
        </authorList>
    </citation>
    <scope>NUCLEOTIDE SEQUENCE [LARGE SCALE GENOMIC DNA]</scope>
    <source>
        <strain evidence="14 15">MHpl1</strain>
    </source>
</reference>
<evidence type="ECO:0000256" key="6">
    <source>
        <dbReference type="ARBA" id="ARBA00022692"/>
    </source>
</evidence>
<dbReference type="OrthoDB" id="5790915at2759"/>
<organism evidence="16">
    <name type="scientific">Haemonchus placei</name>
    <name type="common">Barber's pole worm</name>
    <dbReference type="NCBI Taxonomy" id="6290"/>
    <lineage>
        <taxon>Eukaryota</taxon>
        <taxon>Metazoa</taxon>
        <taxon>Ecdysozoa</taxon>
        <taxon>Nematoda</taxon>
        <taxon>Chromadorea</taxon>
        <taxon>Rhabditida</taxon>
        <taxon>Rhabditina</taxon>
        <taxon>Rhabditomorpha</taxon>
        <taxon>Strongyloidea</taxon>
        <taxon>Trichostrongylidae</taxon>
        <taxon>Haemonchus</taxon>
    </lineage>
</organism>
<evidence type="ECO:0000256" key="11">
    <source>
        <dbReference type="RuleBase" id="RU003832"/>
    </source>
</evidence>
<dbReference type="InterPro" id="IPR038577">
    <property type="entry name" value="GT10-like_C_sf"/>
</dbReference>
<dbReference type="AlphaFoldDB" id="A0A0N4W484"/>
<reference evidence="16" key="1">
    <citation type="submission" date="2017-02" db="UniProtKB">
        <authorList>
            <consortium name="WormBaseParasite"/>
        </authorList>
    </citation>
    <scope>IDENTIFICATION</scope>
</reference>
<evidence type="ECO:0000256" key="1">
    <source>
        <dbReference type="ARBA" id="ARBA00004447"/>
    </source>
</evidence>
<dbReference type="STRING" id="6290.A0A0N4W484"/>
<evidence type="ECO:0000259" key="12">
    <source>
        <dbReference type="Pfam" id="PF00852"/>
    </source>
</evidence>
<dbReference type="OMA" id="WNPDHAR"/>
<keyword evidence="10" id="KW-0325">Glycoprotein</keyword>
<keyword evidence="5 11" id="KW-0808">Transferase</keyword>
<evidence type="ECO:0000313" key="14">
    <source>
        <dbReference type="EMBL" id="VDO23773.1"/>
    </source>
</evidence>
<evidence type="ECO:0000313" key="15">
    <source>
        <dbReference type="Proteomes" id="UP000268014"/>
    </source>
</evidence>
<dbReference type="Pfam" id="PF17039">
    <property type="entry name" value="Glyco_tran_10_N"/>
    <property type="match status" value="1"/>
</dbReference>
<feature type="domain" description="Fucosyltransferase C-terminal" evidence="12">
    <location>
        <begin position="162"/>
        <end position="205"/>
    </location>
</feature>
<dbReference type="WBParaSite" id="HPLM_0000468301-mRNA-1">
    <property type="protein sequence ID" value="HPLM_0000468301-mRNA-1"/>
    <property type="gene ID" value="HPLM_0000468301"/>
</dbReference>
<evidence type="ECO:0000259" key="13">
    <source>
        <dbReference type="Pfam" id="PF17039"/>
    </source>
</evidence>
<evidence type="ECO:0000256" key="8">
    <source>
        <dbReference type="ARBA" id="ARBA00022989"/>
    </source>
</evidence>
<evidence type="ECO:0000256" key="2">
    <source>
        <dbReference type="ARBA" id="ARBA00004922"/>
    </source>
</evidence>
<sequence>MTLAVVSTIFFMYQDSQNVYFAEPQSIPIIVTWTPFFITDLKKVLLPTLNNCIYMCHLINRREQHFYQRNVSAYVIHGRDMNSSDLPSATPNQLRVFMLMESPHHTGSAIHQVPRNFFNATMTYRRDSRYFLPYGQFVPLTPQDKEREGVAVSEQKVLDALKRKTRGSLIFVSNCNTRSKREHVIKQLGQFTEVTVRGACQKQLSFDNSTELCKSDCDDDSLIGTDVPPDSFIALDDFESVKQLGDYLNFLRTNDTEYLKYFEWIKHYRLPSSYISNALCKLCEDLYHNEKLEINDIARYYTHNQCLDG</sequence>
<dbReference type="PANTHER" id="PTHR11929">
    <property type="entry name" value="ALPHA- 1,3 -FUCOSYLTRANSFERASE"/>
    <property type="match status" value="1"/>
</dbReference>
<dbReference type="EC" id="2.4.1.-" evidence="11"/>
<dbReference type="Pfam" id="PF00852">
    <property type="entry name" value="Glyco_transf_10"/>
    <property type="match status" value="2"/>
</dbReference>
<dbReference type="InterPro" id="IPR001503">
    <property type="entry name" value="Glyco_trans_10"/>
</dbReference>
<keyword evidence="9" id="KW-0472">Membrane</keyword>
<dbReference type="PANTHER" id="PTHR11929:SF226">
    <property type="entry name" value="ATP-DEPENDENT DNA HELICASE-RELATED"/>
    <property type="match status" value="1"/>
</dbReference>
<evidence type="ECO:0000256" key="3">
    <source>
        <dbReference type="ARBA" id="ARBA00008919"/>
    </source>
</evidence>
<accession>A0A0N4W484</accession>
<dbReference type="EMBL" id="UZAF01016236">
    <property type="protein sequence ID" value="VDO23773.1"/>
    <property type="molecule type" value="Genomic_DNA"/>
</dbReference>
<dbReference type="UniPathway" id="UPA00378"/>
<proteinExistence type="inferred from homology"/>
<comment type="similarity">
    <text evidence="3 11">Belongs to the glycosyltransferase 10 family.</text>
</comment>
<evidence type="ECO:0000313" key="16">
    <source>
        <dbReference type="WBParaSite" id="HPLM_0000468301-mRNA-1"/>
    </source>
</evidence>
<keyword evidence="7" id="KW-0735">Signal-anchor</keyword>
<dbReference type="Gene3D" id="3.40.50.11660">
    <property type="entry name" value="Glycosyl transferase family 10, C-terminal domain"/>
    <property type="match status" value="2"/>
</dbReference>
<evidence type="ECO:0000256" key="10">
    <source>
        <dbReference type="ARBA" id="ARBA00023180"/>
    </source>
</evidence>
<keyword evidence="4 11" id="KW-0328">Glycosyltransferase</keyword>
<evidence type="ECO:0000256" key="7">
    <source>
        <dbReference type="ARBA" id="ARBA00022968"/>
    </source>
</evidence>
<evidence type="ECO:0000256" key="9">
    <source>
        <dbReference type="ARBA" id="ARBA00023136"/>
    </source>
</evidence>
<keyword evidence="8" id="KW-1133">Transmembrane helix</keyword>
<dbReference type="InterPro" id="IPR031481">
    <property type="entry name" value="Glyco_tran_10_N"/>
</dbReference>
<dbReference type="GO" id="GO:0032580">
    <property type="term" value="C:Golgi cisterna membrane"/>
    <property type="evidence" value="ECO:0007669"/>
    <property type="project" value="UniProtKB-SubCell"/>
</dbReference>
<keyword evidence="15" id="KW-1185">Reference proteome</keyword>
<name>A0A0N4W484_HAEPC</name>
<feature type="domain" description="Fucosyltransferase C-terminal" evidence="12">
    <location>
        <begin position="227"/>
        <end position="291"/>
    </location>
</feature>
<dbReference type="GO" id="GO:0046920">
    <property type="term" value="F:alpha-(1-&gt;3)-fucosyltransferase activity"/>
    <property type="evidence" value="ECO:0007669"/>
    <property type="project" value="TreeGrafter"/>
</dbReference>
<comment type="pathway">
    <text evidence="2">Protein modification; protein glycosylation.</text>
</comment>
<evidence type="ECO:0000256" key="5">
    <source>
        <dbReference type="ARBA" id="ARBA00022679"/>
    </source>
</evidence>
<protein>
    <recommendedName>
        <fullName evidence="11">Fucosyltransferase</fullName>
        <ecNumber evidence="11">2.4.1.-</ecNumber>
    </recommendedName>
</protein>
<keyword evidence="6 11" id="KW-0812">Transmembrane</keyword>